<dbReference type="AlphaFoldDB" id="A0A1H6E937"/>
<dbReference type="EMBL" id="FNVU01000029">
    <property type="protein sequence ID" value="SEG94227.1"/>
    <property type="molecule type" value="Genomic_DNA"/>
</dbReference>
<dbReference type="SMART" id="SM00855">
    <property type="entry name" value="PGAM"/>
    <property type="match status" value="1"/>
</dbReference>
<dbReference type="Pfam" id="PF00300">
    <property type="entry name" value="His_Phos_1"/>
    <property type="match status" value="1"/>
</dbReference>
<dbReference type="Gene3D" id="3.40.50.1240">
    <property type="entry name" value="Phosphoglycerate mutase-like"/>
    <property type="match status" value="1"/>
</dbReference>
<reference evidence="1 2" key="1">
    <citation type="submission" date="2016-10" db="EMBL/GenBank/DDBJ databases">
        <authorList>
            <person name="de Groot N.N."/>
        </authorList>
    </citation>
    <scope>NUCLEOTIDE SEQUENCE [LARGE SCALE GENOMIC DNA]</scope>
    <source>
        <strain evidence="1 2">CGMCC 4.2023</strain>
    </source>
</reference>
<dbReference type="Proteomes" id="UP000236754">
    <property type="component" value="Unassembled WGS sequence"/>
</dbReference>
<proteinExistence type="predicted"/>
<dbReference type="CDD" id="cd07067">
    <property type="entry name" value="HP_PGM_like"/>
    <property type="match status" value="1"/>
</dbReference>
<dbReference type="RefSeq" id="WP_103890740.1">
    <property type="nucleotide sequence ID" value="NZ_FNVU01000029.1"/>
</dbReference>
<keyword evidence="2" id="KW-1185">Reference proteome</keyword>
<dbReference type="InterPro" id="IPR029033">
    <property type="entry name" value="His_PPase_superfam"/>
</dbReference>
<evidence type="ECO:0000313" key="1">
    <source>
        <dbReference type="EMBL" id="SEG94227.1"/>
    </source>
</evidence>
<protein>
    <submittedName>
        <fullName evidence="1">Broad specificity phosphatase PhoE</fullName>
    </submittedName>
</protein>
<dbReference type="InterPro" id="IPR050275">
    <property type="entry name" value="PGM_Phosphatase"/>
</dbReference>
<dbReference type="InterPro" id="IPR013078">
    <property type="entry name" value="His_Pase_superF_clade-1"/>
</dbReference>
<dbReference type="OrthoDB" id="7502553at2"/>
<sequence length="237" mass="24933">MGVGVVRGARQLVLVRHGACAHTTLSLPAPVDGTPGTLTEHGWAQARACGRRLAEAGFEVAAVCASPTERTLRTAELLGLPGEITPCPDLAERDWGTWFAGAEGKEAAERHARARELMRADPWGWRPQGGESLREVRDRVGAWVTAALTGLSSGALVAVSHGEAILAARMVLEHSWRAHPLALPQGPGHALPHGGALVYRFAPGAAVPGHRRLIADPLAPADGRAGADWQRLSGNRG</sequence>
<dbReference type="GO" id="GO:0016791">
    <property type="term" value="F:phosphatase activity"/>
    <property type="evidence" value="ECO:0007669"/>
    <property type="project" value="TreeGrafter"/>
</dbReference>
<dbReference type="PANTHER" id="PTHR48100">
    <property type="entry name" value="BROAD-SPECIFICITY PHOSPHATASE YOR283W-RELATED"/>
    <property type="match status" value="1"/>
</dbReference>
<accession>A0A1H6E937</accession>
<organism evidence="1 2">
    <name type="scientific">Actinacidiphila yanglinensis</name>
    <dbReference type="NCBI Taxonomy" id="310779"/>
    <lineage>
        <taxon>Bacteria</taxon>
        <taxon>Bacillati</taxon>
        <taxon>Actinomycetota</taxon>
        <taxon>Actinomycetes</taxon>
        <taxon>Kitasatosporales</taxon>
        <taxon>Streptomycetaceae</taxon>
        <taxon>Actinacidiphila</taxon>
    </lineage>
</organism>
<gene>
    <name evidence="1" type="ORF">SAMN05216223_12984</name>
</gene>
<name>A0A1H6E937_9ACTN</name>
<dbReference type="PANTHER" id="PTHR48100:SF1">
    <property type="entry name" value="HISTIDINE PHOSPHATASE FAMILY PROTEIN-RELATED"/>
    <property type="match status" value="1"/>
</dbReference>
<dbReference type="SUPFAM" id="SSF53254">
    <property type="entry name" value="Phosphoglycerate mutase-like"/>
    <property type="match status" value="1"/>
</dbReference>
<evidence type="ECO:0000313" key="2">
    <source>
        <dbReference type="Proteomes" id="UP000236754"/>
    </source>
</evidence>
<dbReference type="GO" id="GO:0005737">
    <property type="term" value="C:cytoplasm"/>
    <property type="evidence" value="ECO:0007669"/>
    <property type="project" value="TreeGrafter"/>
</dbReference>